<sequence>MRLSSSAAARLGVGTLLLLLSHVGFGQIMKQKHLELIQARSASWNKAFNSRDTTALGGLLHPGFTLNTATGSQTTAASVRLSFRQLFRQRPDITWMNRSLATEISDLGNVAYETGEWAEAWTDPQSKTKNRIIGKYWLMWKYENNAWQMFSAIYTPMNCSGNACR</sequence>
<dbReference type="SUPFAM" id="SSF54427">
    <property type="entry name" value="NTF2-like"/>
    <property type="match status" value="1"/>
</dbReference>
<name>A0A4Q5LI11_9BACT</name>
<protein>
    <submittedName>
        <fullName evidence="2">Nuclear transport factor 2 family protein</fullName>
    </submittedName>
</protein>
<comment type="caution">
    <text evidence="2">The sequence shown here is derived from an EMBL/GenBank/DDBJ whole genome shotgun (WGS) entry which is preliminary data.</text>
</comment>
<dbReference type="InterPro" id="IPR032710">
    <property type="entry name" value="NTF2-like_dom_sf"/>
</dbReference>
<reference evidence="2 3" key="1">
    <citation type="submission" date="2019-02" db="EMBL/GenBank/DDBJ databases">
        <title>Bacterial novel species isolated from soil.</title>
        <authorList>
            <person name="Jung H.-Y."/>
        </authorList>
    </citation>
    <scope>NUCLEOTIDE SEQUENCE [LARGE SCALE GENOMIC DNA]</scope>
    <source>
        <strain evidence="2 3">1-3-3-3</strain>
    </source>
</reference>
<evidence type="ECO:0000259" key="1">
    <source>
        <dbReference type="Pfam" id="PF14534"/>
    </source>
</evidence>
<dbReference type="Pfam" id="PF14534">
    <property type="entry name" value="DUF4440"/>
    <property type="match status" value="1"/>
</dbReference>
<accession>A0A4Q5LI11</accession>
<keyword evidence="3" id="KW-1185">Reference proteome</keyword>
<dbReference type="Gene3D" id="3.10.450.50">
    <property type="match status" value="1"/>
</dbReference>
<organism evidence="2 3">
    <name type="scientific">Hymenobacter persicinus</name>
    <dbReference type="NCBI Taxonomy" id="2025506"/>
    <lineage>
        <taxon>Bacteria</taxon>
        <taxon>Pseudomonadati</taxon>
        <taxon>Bacteroidota</taxon>
        <taxon>Cytophagia</taxon>
        <taxon>Cytophagales</taxon>
        <taxon>Hymenobacteraceae</taxon>
        <taxon>Hymenobacter</taxon>
    </lineage>
</organism>
<feature type="domain" description="DUF4440" evidence="1">
    <location>
        <begin position="37"/>
        <end position="149"/>
    </location>
</feature>
<dbReference type="AlphaFoldDB" id="A0A4Q5LI11"/>
<dbReference type="Proteomes" id="UP000294155">
    <property type="component" value="Unassembled WGS sequence"/>
</dbReference>
<evidence type="ECO:0000313" key="3">
    <source>
        <dbReference type="Proteomes" id="UP000294155"/>
    </source>
</evidence>
<dbReference type="RefSeq" id="WP_129920063.1">
    <property type="nucleotide sequence ID" value="NZ_SEWE01000007.1"/>
</dbReference>
<dbReference type="InterPro" id="IPR027843">
    <property type="entry name" value="DUF4440"/>
</dbReference>
<evidence type="ECO:0000313" key="2">
    <source>
        <dbReference type="EMBL" id="RYU82167.1"/>
    </source>
</evidence>
<dbReference type="EMBL" id="SEWE01000007">
    <property type="protein sequence ID" value="RYU82167.1"/>
    <property type="molecule type" value="Genomic_DNA"/>
</dbReference>
<proteinExistence type="predicted"/>
<gene>
    <name evidence="2" type="ORF">EWM57_05140</name>
</gene>
<dbReference type="OrthoDB" id="879965at2"/>